<dbReference type="Proteomes" id="UP000037069">
    <property type="component" value="Unassembled WGS sequence"/>
</dbReference>
<evidence type="ECO:0000313" key="2">
    <source>
        <dbReference type="EMBL" id="KNC34054.1"/>
    </source>
</evidence>
<organism evidence="2 3">
    <name type="scientific">Lucilia cuprina</name>
    <name type="common">Green bottle fly</name>
    <name type="synonym">Australian sheep blowfly</name>
    <dbReference type="NCBI Taxonomy" id="7375"/>
    <lineage>
        <taxon>Eukaryota</taxon>
        <taxon>Metazoa</taxon>
        <taxon>Ecdysozoa</taxon>
        <taxon>Arthropoda</taxon>
        <taxon>Hexapoda</taxon>
        <taxon>Insecta</taxon>
        <taxon>Pterygota</taxon>
        <taxon>Neoptera</taxon>
        <taxon>Endopterygota</taxon>
        <taxon>Diptera</taxon>
        <taxon>Brachycera</taxon>
        <taxon>Muscomorpha</taxon>
        <taxon>Oestroidea</taxon>
        <taxon>Calliphoridae</taxon>
        <taxon>Luciliinae</taxon>
        <taxon>Lucilia</taxon>
    </lineage>
</organism>
<reference evidence="2 3" key="1">
    <citation type="journal article" date="2015" name="Nat. Commun.">
        <title>Lucilia cuprina genome unlocks parasitic fly biology to underpin future interventions.</title>
        <authorList>
            <person name="Anstead C.A."/>
            <person name="Korhonen P.K."/>
            <person name="Young N.D."/>
            <person name="Hall R.S."/>
            <person name="Jex A.R."/>
            <person name="Murali S.C."/>
            <person name="Hughes D.S."/>
            <person name="Lee S.F."/>
            <person name="Perry T."/>
            <person name="Stroehlein A.J."/>
            <person name="Ansell B.R."/>
            <person name="Breugelmans B."/>
            <person name="Hofmann A."/>
            <person name="Qu J."/>
            <person name="Dugan S."/>
            <person name="Lee S.L."/>
            <person name="Chao H."/>
            <person name="Dinh H."/>
            <person name="Han Y."/>
            <person name="Doddapaneni H.V."/>
            <person name="Worley K.C."/>
            <person name="Muzny D.M."/>
            <person name="Ioannidis P."/>
            <person name="Waterhouse R.M."/>
            <person name="Zdobnov E.M."/>
            <person name="James P.J."/>
            <person name="Bagnall N.H."/>
            <person name="Kotze A.C."/>
            <person name="Gibbs R.A."/>
            <person name="Richards S."/>
            <person name="Batterham P."/>
            <person name="Gasser R.B."/>
        </authorList>
    </citation>
    <scope>NUCLEOTIDE SEQUENCE [LARGE SCALE GENOMIC DNA]</scope>
    <source>
        <strain evidence="2 3">LS</strain>
        <tissue evidence="2">Full body</tissue>
    </source>
</reference>
<feature type="compositionally biased region" description="Basic and acidic residues" evidence="1">
    <location>
        <begin position="199"/>
        <end position="242"/>
    </location>
</feature>
<feature type="compositionally biased region" description="Basic and acidic residues" evidence="1">
    <location>
        <begin position="89"/>
        <end position="144"/>
    </location>
</feature>
<evidence type="ECO:0000313" key="3">
    <source>
        <dbReference type="Proteomes" id="UP000037069"/>
    </source>
</evidence>
<feature type="compositionally biased region" description="Basic and acidic residues" evidence="1">
    <location>
        <begin position="272"/>
        <end position="297"/>
    </location>
</feature>
<feature type="compositionally biased region" description="Basic and acidic residues" evidence="1">
    <location>
        <begin position="171"/>
        <end position="191"/>
    </location>
</feature>
<protein>
    <submittedName>
        <fullName evidence="2">Uncharacterized protein</fullName>
    </submittedName>
</protein>
<proteinExistence type="predicted"/>
<sequence length="310" mass="34641">MATISSRHDGTRDLLHGLPAWLAHRRPGRPADGSALGRGADAPGERARRPQLARGQRRPLRRDRGRRVDGRAGVRRRQRRARIRRHLGPRRDPRGVERLLRGDHRRPHTELHLAEELAEHGAEEGRRHGDLQSVEHGRQRRDQPDLPQLRQPGSAVDGDHVEAGPVGGLEAEQRADDGREEDREGGEEGCRPRRLARLGHRDDDHEQHADRDDRDAVGDDRELHHHALQARHHEHEGGEQQREAVAPQIPGSRLTDRDGEVAGEVRPSAVHDLGDDLRRGGDGLDPARADAREHGGGEHPPQQDDPDAAQ</sequence>
<accession>A0A0L0CRJ5</accession>
<feature type="region of interest" description="Disordered" evidence="1">
    <location>
        <begin position="25"/>
        <end position="310"/>
    </location>
</feature>
<dbReference type="EMBL" id="JRES01000111">
    <property type="protein sequence ID" value="KNC34054.1"/>
    <property type="molecule type" value="Genomic_DNA"/>
</dbReference>
<keyword evidence="3" id="KW-1185">Reference proteome</keyword>
<feature type="non-terminal residue" evidence="2">
    <location>
        <position position="310"/>
    </location>
</feature>
<feature type="compositionally biased region" description="Basic residues" evidence="1">
    <location>
        <begin position="49"/>
        <end position="65"/>
    </location>
</feature>
<name>A0A0L0CRJ5_LUCCU</name>
<gene>
    <name evidence="2" type="ORF">FF38_08284</name>
</gene>
<comment type="caution">
    <text evidence="2">The sequence shown here is derived from an EMBL/GenBank/DDBJ whole genome shotgun (WGS) entry which is preliminary data.</text>
</comment>
<dbReference type="AlphaFoldDB" id="A0A0L0CRJ5"/>
<feature type="compositionally biased region" description="Basic residues" evidence="1">
    <location>
        <begin position="73"/>
        <end position="88"/>
    </location>
</feature>
<evidence type="ECO:0000256" key="1">
    <source>
        <dbReference type="SAM" id="MobiDB-lite"/>
    </source>
</evidence>